<protein>
    <submittedName>
        <fullName evidence="5">LuxR family transcriptional regulator</fullName>
    </submittedName>
</protein>
<dbReference type="AlphaFoldDB" id="A0A918GSC3"/>
<evidence type="ECO:0000313" key="6">
    <source>
        <dbReference type="Proteomes" id="UP000660680"/>
    </source>
</evidence>
<dbReference type="PANTHER" id="PTHR16305">
    <property type="entry name" value="TESTICULAR SOLUBLE ADENYLYL CYCLASE"/>
    <property type="match status" value="1"/>
</dbReference>
<dbReference type="GO" id="GO:0004016">
    <property type="term" value="F:adenylate cyclase activity"/>
    <property type="evidence" value="ECO:0007669"/>
    <property type="project" value="TreeGrafter"/>
</dbReference>
<comment type="caution">
    <text evidence="5">The sequence shown here is derived from an EMBL/GenBank/DDBJ whole genome shotgun (WGS) entry which is preliminary data.</text>
</comment>
<dbReference type="InterPro" id="IPR041664">
    <property type="entry name" value="AAA_16"/>
</dbReference>
<dbReference type="SUPFAM" id="SSF46894">
    <property type="entry name" value="C-terminal effector domain of the bipartite response regulators"/>
    <property type="match status" value="1"/>
</dbReference>
<dbReference type="SMART" id="SM00421">
    <property type="entry name" value="HTH_LUXR"/>
    <property type="match status" value="1"/>
</dbReference>
<dbReference type="InterPro" id="IPR000792">
    <property type="entry name" value="Tscrpt_reg_LuxR_C"/>
</dbReference>
<dbReference type="EMBL" id="BMRB01000009">
    <property type="protein sequence ID" value="GGS57124.1"/>
    <property type="molecule type" value="Genomic_DNA"/>
</dbReference>
<keyword evidence="1" id="KW-0547">Nucleotide-binding</keyword>
<gene>
    <name evidence="5" type="ORF">GCM10010171_60080</name>
</gene>
<proteinExistence type="predicted"/>
<feature type="domain" description="HTH luxR-type" evidence="4">
    <location>
        <begin position="901"/>
        <end position="958"/>
    </location>
</feature>
<name>A0A918GSC3_9PSEU</name>
<evidence type="ECO:0000313" key="5">
    <source>
        <dbReference type="EMBL" id="GGS57124.1"/>
    </source>
</evidence>
<dbReference type="Proteomes" id="UP000660680">
    <property type="component" value="Unassembled WGS sequence"/>
</dbReference>
<evidence type="ECO:0000256" key="1">
    <source>
        <dbReference type="ARBA" id="ARBA00022741"/>
    </source>
</evidence>
<dbReference type="InterPro" id="IPR016032">
    <property type="entry name" value="Sig_transdc_resp-reg_C-effctor"/>
</dbReference>
<dbReference type="Pfam" id="PF00196">
    <property type="entry name" value="GerE"/>
    <property type="match status" value="1"/>
</dbReference>
<evidence type="ECO:0000259" key="3">
    <source>
        <dbReference type="SMART" id="SM00382"/>
    </source>
</evidence>
<keyword evidence="6" id="KW-1185">Reference proteome</keyword>
<dbReference type="InterPro" id="IPR003593">
    <property type="entry name" value="AAA+_ATPase"/>
</dbReference>
<dbReference type="Gene3D" id="1.10.10.10">
    <property type="entry name" value="Winged helix-like DNA-binding domain superfamily/Winged helix DNA-binding domain"/>
    <property type="match status" value="1"/>
</dbReference>
<dbReference type="GO" id="GO:0005524">
    <property type="term" value="F:ATP binding"/>
    <property type="evidence" value="ECO:0007669"/>
    <property type="project" value="UniProtKB-KW"/>
</dbReference>
<dbReference type="SUPFAM" id="SSF52540">
    <property type="entry name" value="P-loop containing nucleoside triphosphate hydrolases"/>
    <property type="match status" value="1"/>
</dbReference>
<accession>A0A918GSC3</accession>
<dbReference type="GO" id="GO:0005737">
    <property type="term" value="C:cytoplasm"/>
    <property type="evidence" value="ECO:0007669"/>
    <property type="project" value="TreeGrafter"/>
</dbReference>
<dbReference type="GO" id="GO:0003677">
    <property type="term" value="F:DNA binding"/>
    <property type="evidence" value="ECO:0007669"/>
    <property type="project" value="InterPro"/>
</dbReference>
<dbReference type="GO" id="GO:0006355">
    <property type="term" value="P:regulation of DNA-templated transcription"/>
    <property type="evidence" value="ECO:0007669"/>
    <property type="project" value="InterPro"/>
</dbReference>
<reference evidence="5" key="2">
    <citation type="submission" date="2020-09" db="EMBL/GenBank/DDBJ databases">
        <authorList>
            <person name="Sun Q."/>
            <person name="Ohkuma M."/>
        </authorList>
    </citation>
    <scope>NUCLEOTIDE SEQUENCE</scope>
    <source>
        <strain evidence="5">JCM 3276</strain>
    </source>
</reference>
<dbReference type="PANTHER" id="PTHR16305:SF35">
    <property type="entry name" value="TRANSCRIPTIONAL ACTIVATOR DOMAIN"/>
    <property type="match status" value="1"/>
</dbReference>
<dbReference type="RefSeq" id="WP_189213990.1">
    <property type="nucleotide sequence ID" value="NZ_BMRB01000009.1"/>
</dbReference>
<keyword evidence="2" id="KW-0067">ATP-binding</keyword>
<dbReference type="Gene3D" id="3.40.50.300">
    <property type="entry name" value="P-loop containing nucleotide triphosphate hydrolases"/>
    <property type="match status" value="1"/>
</dbReference>
<organism evidence="5 6">
    <name type="scientific">Actinokineospora fastidiosa</name>
    <dbReference type="NCBI Taxonomy" id="1816"/>
    <lineage>
        <taxon>Bacteria</taxon>
        <taxon>Bacillati</taxon>
        <taxon>Actinomycetota</taxon>
        <taxon>Actinomycetes</taxon>
        <taxon>Pseudonocardiales</taxon>
        <taxon>Pseudonocardiaceae</taxon>
        <taxon>Actinokineospora</taxon>
    </lineage>
</organism>
<evidence type="ECO:0000259" key="4">
    <source>
        <dbReference type="SMART" id="SM00421"/>
    </source>
</evidence>
<evidence type="ECO:0000256" key="2">
    <source>
        <dbReference type="ARBA" id="ARBA00022840"/>
    </source>
</evidence>
<dbReference type="InterPro" id="IPR027417">
    <property type="entry name" value="P-loop_NTPase"/>
</dbReference>
<dbReference type="InterPro" id="IPR036388">
    <property type="entry name" value="WH-like_DNA-bd_sf"/>
</dbReference>
<dbReference type="Pfam" id="PF13191">
    <property type="entry name" value="AAA_16"/>
    <property type="match status" value="1"/>
</dbReference>
<dbReference type="SMART" id="SM00382">
    <property type="entry name" value="AAA"/>
    <property type="match status" value="1"/>
</dbReference>
<dbReference type="CDD" id="cd06170">
    <property type="entry name" value="LuxR_C_like"/>
    <property type="match status" value="1"/>
</dbReference>
<reference evidence="5" key="1">
    <citation type="journal article" date="2014" name="Int. J. Syst. Evol. Microbiol.">
        <title>Complete genome sequence of Corynebacterium casei LMG S-19264T (=DSM 44701T), isolated from a smear-ripened cheese.</title>
        <authorList>
            <consortium name="US DOE Joint Genome Institute (JGI-PGF)"/>
            <person name="Walter F."/>
            <person name="Albersmeier A."/>
            <person name="Kalinowski J."/>
            <person name="Ruckert C."/>
        </authorList>
    </citation>
    <scope>NUCLEOTIDE SEQUENCE</scope>
    <source>
        <strain evidence="5">JCM 3276</strain>
    </source>
</reference>
<sequence length="963" mass="101670">MRTRASTLVGRDSEADRLAGLLDEARSGRGGAAFVVGEPGIGKSRLAAEAVRRAQDAGMVVLRGRASATGPTVPFRPLTEALLSLVRRGVPLPADALGPYRPILGRLVPEWSTGDSGPSPDSLIMLGEAILRLTAAVADGHGCVLFLDDLHDADVESLAVVEYICDNLHTQSTALIATARSEPGPAFDLVRSVSRRESGTTVELGRLGIADAPAFIASCLGDPDVPAGLPERLWRDSAGVPFVVEELLHGMVDAGTLVRGEDGWRLRDTDATSVPPTVARAIVDRAERLGPKGWLLCSAAAVVGRRFSLTVVQRVTGIDDRSLLEHLHAGVEAQLIARDDHGLDWYTFQHPLTAEALRSRLTPVESADLSRRAADAVAELHPGLPGEWCQLAALLRVGAEQPVEAAALFAEAGGRALADGAAGSAVALLQRAERLLADAGEPGKRADVLEQLLYALAEHGQFDRAFALADALAGLPPERRVALHVRLAWAGHIAGRWDEGMAQVAAARALLPEDADVAATAPVDVIAAYLAMDGPGEDRHAHAEALARPVIAAADRVTPTALCQAWQVVGIVARDRDLAEARACFDRVREVAKAGNLSIWEVYGVIGEASIAWLVDSDVTVVEKARDAALRVGAITLAENMAASIAMDSVLRAEFALASAQIEAALTAVRRLRLVAVERFLYVVCAALAAHQGKRADMERALAAFRAAGDEAAQERPLAHGLAGAICALLEEDGAAARRELAVAAEVEARSPTTFHLSGTNGLRVLLSAVDGEVGVGDVVALGGRPSAAMRWNRQFVLFAEAVALGRAGDPAAAGARAAAARAAGEPFPMASNLALRLVAESARRDGWGEPVAWLREAEEHFHGAGVAPVASACRALLRSVGESVRQRRTGTDRVPARLRALGVTIREYEVFELLPERLGNKGLAGRLHISPRTVEKHVASLIAKTGCPDRAALVDFARRFRD</sequence>
<feature type="domain" description="AAA+ ATPase" evidence="3">
    <location>
        <begin position="29"/>
        <end position="208"/>
    </location>
</feature>